<evidence type="ECO:0000313" key="5">
    <source>
        <dbReference type="EMBL" id="GAA5168902.1"/>
    </source>
</evidence>
<dbReference type="InterPro" id="IPR045570">
    <property type="entry name" value="Metalloprtase-TldD/E_cen_dom"/>
</dbReference>
<evidence type="ECO:0000256" key="1">
    <source>
        <dbReference type="ARBA" id="ARBA00005836"/>
    </source>
</evidence>
<dbReference type="PANTHER" id="PTHR43421:SF1">
    <property type="entry name" value="METALLOPROTEASE PMBA"/>
    <property type="match status" value="1"/>
</dbReference>
<evidence type="ECO:0000259" key="4">
    <source>
        <dbReference type="Pfam" id="PF19290"/>
    </source>
</evidence>
<evidence type="ECO:0000313" key="6">
    <source>
        <dbReference type="Proteomes" id="UP001500547"/>
    </source>
</evidence>
<dbReference type="Pfam" id="PF19290">
    <property type="entry name" value="PmbA_TldD_2nd"/>
    <property type="match status" value="1"/>
</dbReference>
<comment type="similarity">
    <text evidence="1">Belongs to the peptidase U62 family.</text>
</comment>
<dbReference type="EMBL" id="BAABLD010000011">
    <property type="protein sequence ID" value="GAA5168902.1"/>
    <property type="molecule type" value="Genomic_DNA"/>
</dbReference>
<feature type="domain" description="Metalloprotease TldD/E C-terminal" evidence="3">
    <location>
        <begin position="244"/>
        <end position="451"/>
    </location>
</feature>
<evidence type="ECO:0000259" key="3">
    <source>
        <dbReference type="Pfam" id="PF19289"/>
    </source>
</evidence>
<dbReference type="InterPro" id="IPR002510">
    <property type="entry name" value="Metalloprtase-TldD/E_N"/>
</dbReference>
<keyword evidence="6" id="KW-1185">Reference proteome</keyword>
<dbReference type="RefSeq" id="WP_345533878.1">
    <property type="nucleotide sequence ID" value="NZ_BAABLD010000011.1"/>
</dbReference>
<dbReference type="InterPro" id="IPR045569">
    <property type="entry name" value="Metalloprtase-TldD/E_C"/>
</dbReference>
<dbReference type="Gene3D" id="3.30.2290.10">
    <property type="entry name" value="PmbA/TldD superfamily"/>
    <property type="match status" value="1"/>
</dbReference>
<gene>
    <name evidence="5" type="primary">pmbA</name>
    <name evidence="5" type="ORF">GCM10025770_29670</name>
</gene>
<keyword evidence="5" id="KW-0482">Metalloprotease</keyword>
<accession>A0ABP9QXF2</accession>
<dbReference type="Pfam" id="PF01523">
    <property type="entry name" value="PmbA_TldD_1st"/>
    <property type="match status" value="1"/>
</dbReference>
<keyword evidence="5" id="KW-0378">Hydrolase</keyword>
<comment type="caution">
    <text evidence="5">The sequence shown here is derived from an EMBL/GenBank/DDBJ whole genome shotgun (WGS) entry which is preliminary data.</text>
</comment>
<dbReference type="Proteomes" id="UP001500547">
    <property type="component" value="Unassembled WGS sequence"/>
</dbReference>
<reference evidence="6" key="1">
    <citation type="journal article" date="2019" name="Int. J. Syst. Evol. Microbiol.">
        <title>The Global Catalogue of Microorganisms (GCM) 10K type strain sequencing project: providing services to taxonomists for standard genome sequencing and annotation.</title>
        <authorList>
            <consortium name="The Broad Institute Genomics Platform"/>
            <consortium name="The Broad Institute Genome Sequencing Center for Infectious Disease"/>
            <person name="Wu L."/>
            <person name="Ma J."/>
        </authorList>
    </citation>
    <scope>NUCLEOTIDE SEQUENCE [LARGE SCALE GENOMIC DNA]</scope>
    <source>
        <strain evidence="6">JCM 18715</strain>
    </source>
</reference>
<feature type="domain" description="Metalloprotease TldD/E N-terminal" evidence="2">
    <location>
        <begin position="38"/>
        <end position="98"/>
    </location>
</feature>
<dbReference type="InterPro" id="IPR035068">
    <property type="entry name" value="TldD/PmbA_N"/>
</dbReference>
<dbReference type="InterPro" id="IPR047657">
    <property type="entry name" value="PmbA"/>
</dbReference>
<proteinExistence type="inferred from homology"/>
<dbReference type="PANTHER" id="PTHR43421">
    <property type="entry name" value="METALLOPROTEASE PMBA"/>
    <property type="match status" value="1"/>
</dbReference>
<dbReference type="GO" id="GO:0008237">
    <property type="term" value="F:metallopeptidase activity"/>
    <property type="evidence" value="ECO:0007669"/>
    <property type="project" value="UniProtKB-KW"/>
</dbReference>
<keyword evidence="5" id="KW-0645">Protease</keyword>
<dbReference type="SUPFAM" id="SSF111283">
    <property type="entry name" value="Putative modulator of DNA gyrase, PmbA/TldD"/>
    <property type="match status" value="1"/>
</dbReference>
<evidence type="ECO:0000259" key="2">
    <source>
        <dbReference type="Pfam" id="PF01523"/>
    </source>
</evidence>
<dbReference type="NCBIfam" id="NF008268">
    <property type="entry name" value="PRK11040.1"/>
    <property type="match status" value="1"/>
</dbReference>
<protein>
    <submittedName>
        <fullName evidence="5">Metalloprotease PmbA</fullName>
    </submittedName>
</protein>
<dbReference type="Pfam" id="PF19289">
    <property type="entry name" value="PmbA_TldD_3rd"/>
    <property type="match status" value="1"/>
</dbReference>
<dbReference type="InterPro" id="IPR036059">
    <property type="entry name" value="TldD/PmbA_sf"/>
</dbReference>
<feature type="domain" description="Metalloprotease TldD/E central" evidence="4">
    <location>
        <begin position="130"/>
        <end position="236"/>
    </location>
</feature>
<organism evidence="5 6">
    <name type="scientific">Viridibacterium curvum</name>
    <dbReference type="NCBI Taxonomy" id="1101404"/>
    <lineage>
        <taxon>Bacteria</taxon>
        <taxon>Pseudomonadati</taxon>
        <taxon>Pseudomonadota</taxon>
        <taxon>Betaproteobacteria</taxon>
        <taxon>Rhodocyclales</taxon>
        <taxon>Rhodocyclaceae</taxon>
        <taxon>Viridibacterium</taxon>
    </lineage>
</organism>
<name>A0ABP9QXF2_9RHOO</name>
<sequence>MPRDTEGFGFSRQQLEEIASEVLDYARSRGASACETDVSEGFGNSVSVRRGEVETIEYNRDKGLGVTVYLGQRKGHASSSDFSRTAIHAAVDAALSIASFTAEDACAGLADPERLWRGAQSVARDLSLHHPWSVSIEEATALARDCEAAAFAVSPLIKNSEGATVSRQESHFISANSAGFMDGFASSRHAISCSVIAGEGDDMQRDDWYSSRRDASRLAAPAEIGDYAARRALSRLGARRVPTTSVPVIFEAPLACGLIGSFVQAASGGSLYRRSSFLLDALGEQIFAPHISIVEDPHVVGGQASTPFDDEGVATGKRDVVKDGVLQGYFLGSYSARKLGMQTTGNAGGAHNLIVAPGSKSLEQLIAGMSRGLLVTELLGQGVNYVTGDYSRGAAGYWIENGVIQYPVQEITIAGNLRDMFKQITELGNDVVVRGGRQVPSLRIEGMTVAGG</sequence>